<dbReference type="HOGENOM" id="CLU_316683_0_0_1"/>
<dbReference type="GO" id="GO:0005759">
    <property type="term" value="C:mitochondrial matrix"/>
    <property type="evidence" value="ECO:0007669"/>
    <property type="project" value="UniProtKB-SubCell"/>
</dbReference>
<keyword evidence="4" id="KW-0436">Ligase</keyword>
<reference evidence="15 16" key="1">
    <citation type="submission" date="2014-05" db="EMBL/GenBank/DDBJ databases">
        <title>Draft genome sequence of a rare smut relative, Tilletiaria anomala UBC 951.</title>
        <authorList>
            <consortium name="DOE Joint Genome Institute"/>
            <person name="Toome M."/>
            <person name="Kuo A."/>
            <person name="Henrissat B."/>
            <person name="Lipzen A."/>
            <person name="Tritt A."/>
            <person name="Yoshinaga Y."/>
            <person name="Zane M."/>
            <person name="Barry K."/>
            <person name="Grigoriev I.V."/>
            <person name="Spatafora J.W."/>
            <person name="Aimea M.C."/>
        </authorList>
    </citation>
    <scope>NUCLEOTIDE SEQUENCE [LARGE SCALE GENOMIC DNA]</scope>
    <source>
        <strain evidence="15 16">UBC 951</strain>
    </source>
</reference>
<comment type="catalytic activity">
    <reaction evidence="12">
        <text>tRNA(Thr) + L-threonine + ATP = L-threonyl-tRNA(Thr) + AMP + diphosphate + H(+)</text>
        <dbReference type="Rhea" id="RHEA:24624"/>
        <dbReference type="Rhea" id="RHEA-COMP:9670"/>
        <dbReference type="Rhea" id="RHEA-COMP:9704"/>
        <dbReference type="ChEBI" id="CHEBI:15378"/>
        <dbReference type="ChEBI" id="CHEBI:30616"/>
        <dbReference type="ChEBI" id="CHEBI:33019"/>
        <dbReference type="ChEBI" id="CHEBI:57926"/>
        <dbReference type="ChEBI" id="CHEBI:78442"/>
        <dbReference type="ChEBI" id="CHEBI:78534"/>
        <dbReference type="ChEBI" id="CHEBI:456215"/>
        <dbReference type="EC" id="6.1.1.3"/>
    </reaction>
</comment>
<proteinExistence type="inferred from homology"/>
<comment type="subcellular location">
    <subcellularLocation>
        <location evidence="1">Mitochondrion matrix</location>
    </subcellularLocation>
</comment>
<keyword evidence="8" id="KW-0809">Transit peptide</keyword>
<evidence type="ECO:0000256" key="9">
    <source>
        <dbReference type="ARBA" id="ARBA00023128"/>
    </source>
</evidence>
<dbReference type="EC" id="6.1.1.3" evidence="3"/>
<dbReference type="NCBIfam" id="TIGR00418">
    <property type="entry name" value="thrS"/>
    <property type="match status" value="1"/>
</dbReference>
<dbReference type="GO" id="GO:0004829">
    <property type="term" value="F:threonine-tRNA ligase activity"/>
    <property type="evidence" value="ECO:0007669"/>
    <property type="project" value="UniProtKB-EC"/>
</dbReference>
<evidence type="ECO:0000256" key="4">
    <source>
        <dbReference type="ARBA" id="ARBA00022598"/>
    </source>
</evidence>
<evidence type="ECO:0000256" key="8">
    <source>
        <dbReference type="ARBA" id="ARBA00022946"/>
    </source>
</evidence>
<sequence>MQSVAHTTHPIAAARSRMNRKNWYQVLRAAERPNLRDGPGRCPFQRPSQSSAASPSLPSHGAFRHSRAYSRLCNQKCTDFTTLYASTPRRNLHYSAGVCARLSHDEDGRKDYGDGRVVIELEPDFDQTQTALDVLKRKVPRGYMRFGIALDQHGTLLSLGATLPPNTRYLHFIPIASDFSTTASVSSVRKLQQLSAERAAVLARRCFWTTSGYVLGAALQVHFQQRPRSSILHLTAAPELVEDVSGGAGFAYDFFLEQNALETGASNVSASDPVANVIQLIGRQMGETPRLDESVMTSIQKCYEALVTADLPIDIIATSPAEAREVFESNPFKLEELSTVKDGDTISFVRVGEFYIDFILTKPNVPDKRRFALLPSTNYLRAVKLRQWSTATWTPSTPHVGPKALPMTQALLRVRGITFPSHAQLKKHIAAQEAASASDHRTIGRSQALFMTSDVASPGSPFILPHGMRIGRKVERVIRDLYDVHGYDEVRTPQLFKKDLWVRSGHWENYKDDMFKVKGFREDSEWMSARAAHDGHSCVAHGSTASTMEDGDEGAYGLKPMNCPGHCLIYSSKERSYRDLPLRLAEFGPLHRNESSGSLSGLTRVRRFHQDDAHVFCTPYQVSGEIQSMLKMLTNAYRTFGFEQIELVLSTRPAQFIGEVAEWEKAEDSLRQALDACGRAWSTNEGDGAFYGPKIDCRLVDAAGRKHQTATIQLDFQLPRRFELRYANPVSADGSGYSMPVMIHRAILGSVERFMAILIESSGGRWPFWLSPRQAIVLPVADTPEIKAHVEYVRDYLGLGREIADQKRWTRGVAAGEASRPDDALELPLARPLQVFHVDQDLSLERLSKMIQKATTARYNFMLVVGEMEARSGTVSVRVREDYAANPPPALPGRPELKKEMGEYELHKLRRLFEELDTNHW</sequence>
<dbReference type="InterPro" id="IPR045864">
    <property type="entry name" value="aa-tRNA-synth_II/BPL/LPL"/>
</dbReference>
<feature type="region of interest" description="Disordered" evidence="13">
    <location>
        <begin position="34"/>
        <end position="62"/>
    </location>
</feature>
<evidence type="ECO:0000256" key="11">
    <source>
        <dbReference type="ARBA" id="ARBA00031900"/>
    </source>
</evidence>
<evidence type="ECO:0000256" key="3">
    <source>
        <dbReference type="ARBA" id="ARBA00013163"/>
    </source>
</evidence>
<keyword evidence="10 15" id="KW-0030">Aminoacyl-tRNA synthetase</keyword>
<evidence type="ECO:0000256" key="6">
    <source>
        <dbReference type="ARBA" id="ARBA00022840"/>
    </source>
</evidence>
<evidence type="ECO:0000256" key="7">
    <source>
        <dbReference type="ARBA" id="ARBA00022917"/>
    </source>
</evidence>
<evidence type="ECO:0000313" key="15">
    <source>
        <dbReference type="EMBL" id="KDN40162.1"/>
    </source>
</evidence>
<keyword evidence="16" id="KW-1185">Reference proteome</keyword>
<dbReference type="GO" id="GO:0006435">
    <property type="term" value="P:threonyl-tRNA aminoacylation"/>
    <property type="evidence" value="ECO:0007669"/>
    <property type="project" value="InterPro"/>
</dbReference>
<dbReference type="EMBL" id="JMSN01000094">
    <property type="protein sequence ID" value="KDN40162.1"/>
    <property type="molecule type" value="Genomic_DNA"/>
</dbReference>
<dbReference type="AlphaFoldDB" id="A0A066VEI3"/>
<dbReference type="RefSeq" id="XP_013241299.1">
    <property type="nucleotide sequence ID" value="XM_013385845.1"/>
</dbReference>
<evidence type="ECO:0000256" key="1">
    <source>
        <dbReference type="ARBA" id="ARBA00004305"/>
    </source>
</evidence>
<evidence type="ECO:0000256" key="10">
    <source>
        <dbReference type="ARBA" id="ARBA00023146"/>
    </source>
</evidence>
<evidence type="ECO:0000256" key="2">
    <source>
        <dbReference type="ARBA" id="ARBA00008226"/>
    </source>
</evidence>
<dbReference type="InterPro" id="IPR006195">
    <property type="entry name" value="aa-tRNA-synth_II"/>
</dbReference>
<dbReference type="InParanoid" id="A0A066VEI3"/>
<dbReference type="Gene3D" id="3.30.980.10">
    <property type="entry name" value="Threonyl-trna Synthetase, Chain A, domain 2"/>
    <property type="match status" value="1"/>
</dbReference>
<dbReference type="PROSITE" id="PS50862">
    <property type="entry name" value="AA_TRNA_LIGASE_II"/>
    <property type="match status" value="1"/>
</dbReference>
<evidence type="ECO:0000256" key="12">
    <source>
        <dbReference type="ARBA" id="ARBA00049515"/>
    </source>
</evidence>
<dbReference type="Gene3D" id="3.30.930.10">
    <property type="entry name" value="Bira Bifunctional Protein, Domain 2"/>
    <property type="match status" value="1"/>
</dbReference>
<name>A0A066VEI3_TILAU</name>
<dbReference type="InterPro" id="IPR033728">
    <property type="entry name" value="ThrRS_core"/>
</dbReference>
<dbReference type="InterPro" id="IPR018163">
    <property type="entry name" value="Thr/Ala-tRNA-synth_IIc_edit"/>
</dbReference>
<accession>A0A066VEI3</accession>
<evidence type="ECO:0000256" key="13">
    <source>
        <dbReference type="SAM" id="MobiDB-lite"/>
    </source>
</evidence>
<feature type="compositionally biased region" description="Low complexity" evidence="13">
    <location>
        <begin position="47"/>
        <end position="59"/>
    </location>
</feature>
<evidence type="ECO:0000256" key="5">
    <source>
        <dbReference type="ARBA" id="ARBA00022741"/>
    </source>
</evidence>
<dbReference type="InterPro" id="IPR002314">
    <property type="entry name" value="aa-tRNA-synt_IIb"/>
</dbReference>
<dbReference type="FunCoup" id="A0A066VEI3">
    <property type="interactions" value="34"/>
</dbReference>
<dbReference type="InterPro" id="IPR004154">
    <property type="entry name" value="Anticodon-bd"/>
</dbReference>
<keyword evidence="9" id="KW-0496">Mitochondrion</keyword>
<dbReference type="FunFam" id="3.30.930.10:FF:000039">
    <property type="entry name" value="Threonyl-tRNA synthetase, mitochondrial"/>
    <property type="match status" value="1"/>
</dbReference>
<evidence type="ECO:0000259" key="14">
    <source>
        <dbReference type="PROSITE" id="PS50862"/>
    </source>
</evidence>
<dbReference type="STRING" id="1037660.A0A066VEI3"/>
<dbReference type="Pfam" id="PF03129">
    <property type="entry name" value="HGTP_anticodon"/>
    <property type="match status" value="1"/>
</dbReference>
<dbReference type="InterPro" id="IPR036621">
    <property type="entry name" value="Anticodon-bd_dom_sf"/>
</dbReference>
<dbReference type="SUPFAM" id="SSF55186">
    <property type="entry name" value="ThrRS/AlaRS common domain"/>
    <property type="match status" value="1"/>
</dbReference>
<comment type="caution">
    <text evidence="15">The sequence shown here is derived from an EMBL/GenBank/DDBJ whole genome shotgun (WGS) entry which is preliminary data.</text>
</comment>
<dbReference type="GO" id="GO:0005524">
    <property type="term" value="F:ATP binding"/>
    <property type="evidence" value="ECO:0007669"/>
    <property type="project" value="UniProtKB-KW"/>
</dbReference>
<keyword evidence="5" id="KW-0547">Nucleotide-binding</keyword>
<dbReference type="Pfam" id="PF00587">
    <property type="entry name" value="tRNA-synt_2b"/>
    <property type="match status" value="1"/>
</dbReference>
<gene>
    <name evidence="15" type="ORF">K437DRAFT_238999</name>
</gene>
<dbReference type="Gene3D" id="3.40.50.800">
    <property type="entry name" value="Anticodon-binding domain"/>
    <property type="match status" value="1"/>
</dbReference>
<keyword evidence="6" id="KW-0067">ATP-binding</keyword>
<feature type="domain" description="Aminoacyl-transfer RNA synthetases class-II family profile" evidence="14">
    <location>
        <begin position="465"/>
        <end position="767"/>
    </location>
</feature>
<evidence type="ECO:0000313" key="16">
    <source>
        <dbReference type="Proteomes" id="UP000027361"/>
    </source>
</evidence>
<dbReference type="Proteomes" id="UP000027361">
    <property type="component" value="Unassembled WGS sequence"/>
</dbReference>
<dbReference type="PRINTS" id="PR01047">
    <property type="entry name" value="TRNASYNTHTHR"/>
</dbReference>
<protein>
    <recommendedName>
        <fullName evidence="3">threonine--tRNA ligase</fullName>
        <ecNumber evidence="3">6.1.1.3</ecNumber>
    </recommendedName>
    <alternativeName>
        <fullName evidence="11">Threonyl-tRNA synthetase</fullName>
    </alternativeName>
</protein>
<dbReference type="CDD" id="cd00771">
    <property type="entry name" value="ThrRS_core"/>
    <property type="match status" value="1"/>
</dbReference>
<dbReference type="GeneID" id="25262994"/>
<dbReference type="SUPFAM" id="SSF55681">
    <property type="entry name" value="Class II aaRS and biotin synthetases"/>
    <property type="match status" value="1"/>
</dbReference>
<keyword evidence="7" id="KW-0648">Protein biosynthesis</keyword>
<dbReference type="InterPro" id="IPR002320">
    <property type="entry name" value="Thr-tRNA-ligase_IIa"/>
</dbReference>
<dbReference type="PANTHER" id="PTHR11451">
    <property type="entry name" value="THREONINE-TRNA LIGASE"/>
    <property type="match status" value="1"/>
</dbReference>
<organism evidence="15 16">
    <name type="scientific">Tilletiaria anomala (strain ATCC 24038 / CBS 436.72 / UBC 951)</name>
    <dbReference type="NCBI Taxonomy" id="1037660"/>
    <lineage>
        <taxon>Eukaryota</taxon>
        <taxon>Fungi</taxon>
        <taxon>Dikarya</taxon>
        <taxon>Basidiomycota</taxon>
        <taxon>Ustilaginomycotina</taxon>
        <taxon>Exobasidiomycetes</taxon>
        <taxon>Georgefischeriales</taxon>
        <taxon>Tilletiariaceae</taxon>
        <taxon>Tilletiaria</taxon>
    </lineage>
</organism>
<dbReference type="SUPFAM" id="SSF52954">
    <property type="entry name" value="Class II aaRS ABD-related"/>
    <property type="match status" value="1"/>
</dbReference>
<dbReference type="PANTHER" id="PTHR11451:SF46">
    <property type="entry name" value="THREONINE--TRNA LIGASE"/>
    <property type="match status" value="1"/>
</dbReference>
<dbReference type="OrthoDB" id="5423599at2759"/>
<comment type="similarity">
    <text evidence="2">Belongs to the class-II aminoacyl-tRNA synthetase family.</text>
</comment>